<evidence type="ECO:0000259" key="1">
    <source>
        <dbReference type="Pfam" id="PF10620"/>
    </source>
</evidence>
<proteinExistence type="predicted"/>
<accession>A0A8J3B5M6</accession>
<evidence type="ECO:0000313" key="2">
    <source>
        <dbReference type="EMBL" id="GGI55568.1"/>
    </source>
</evidence>
<dbReference type="AlphaFoldDB" id="A0A8J3B5M6"/>
<gene>
    <name evidence="2" type="ORF">GCM10011430_27420</name>
</gene>
<reference evidence="2" key="1">
    <citation type="journal article" date="2014" name="Int. J. Syst. Evol. Microbiol.">
        <title>Complete genome sequence of Corynebacterium casei LMG S-19264T (=DSM 44701T), isolated from a smear-ripened cheese.</title>
        <authorList>
            <consortium name="US DOE Joint Genome Institute (JGI-PGF)"/>
            <person name="Walter F."/>
            <person name="Albersmeier A."/>
            <person name="Kalinowski J."/>
            <person name="Ruckert C."/>
        </authorList>
    </citation>
    <scope>NUCLEOTIDE SEQUENCE</scope>
    <source>
        <strain evidence="2">CCM 7664</strain>
    </source>
</reference>
<dbReference type="Pfam" id="PF10620">
    <property type="entry name" value="MdcG"/>
    <property type="match status" value="1"/>
</dbReference>
<comment type="caution">
    <text evidence="2">The sequence shown here is derived from an EMBL/GenBank/DDBJ whole genome shotgun (WGS) entry which is preliminary data.</text>
</comment>
<evidence type="ECO:0000313" key="3">
    <source>
        <dbReference type="Proteomes" id="UP000627205"/>
    </source>
</evidence>
<dbReference type="Proteomes" id="UP000627205">
    <property type="component" value="Unassembled WGS sequence"/>
</dbReference>
<name>A0A8J3B5M6_9BURK</name>
<sequence>MTIVPPSPAFLRRHARVWLNLLQTFARDLPLDGEIELPDGRAVSWKELAGDTRYVLAKSMRGIALTEREAIWHSQHWN</sequence>
<protein>
    <recommendedName>
        <fullName evidence="1">Phosphoribosyl-dephospho-CoA transferase MdcG C-terminal domain-containing protein</fullName>
    </recommendedName>
</protein>
<dbReference type="EMBL" id="BMDP01000004">
    <property type="protein sequence ID" value="GGI55568.1"/>
    <property type="molecule type" value="Genomic_DNA"/>
</dbReference>
<feature type="domain" description="Phosphoribosyl-dephospho-CoA transferase MdcG C-terminal" evidence="1">
    <location>
        <begin position="14"/>
        <end position="68"/>
    </location>
</feature>
<organism evidence="2 3">
    <name type="scientific">Oxalicibacterium solurbis</name>
    <dbReference type="NCBI Taxonomy" id="69280"/>
    <lineage>
        <taxon>Bacteria</taxon>
        <taxon>Pseudomonadati</taxon>
        <taxon>Pseudomonadota</taxon>
        <taxon>Betaproteobacteria</taxon>
        <taxon>Burkholderiales</taxon>
        <taxon>Oxalobacteraceae</taxon>
        <taxon>Oxalicibacterium</taxon>
    </lineage>
</organism>
<reference evidence="2" key="2">
    <citation type="submission" date="2020-09" db="EMBL/GenBank/DDBJ databases">
        <authorList>
            <person name="Sun Q."/>
            <person name="Sedlacek I."/>
        </authorList>
    </citation>
    <scope>NUCLEOTIDE SEQUENCE</scope>
    <source>
        <strain evidence="2">CCM 7664</strain>
    </source>
</reference>
<keyword evidence="3" id="KW-1185">Reference proteome</keyword>
<dbReference type="RefSeq" id="WP_188422680.1">
    <property type="nucleotide sequence ID" value="NZ_BMDP01000004.1"/>
</dbReference>
<dbReference type="InterPro" id="IPR049180">
    <property type="entry name" value="MdcG_C"/>
</dbReference>